<proteinExistence type="predicted"/>
<dbReference type="EMBL" id="CP114767">
    <property type="protein sequence ID" value="WBA41934.1"/>
    <property type="molecule type" value="Genomic_DNA"/>
</dbReference>
<dbReference type="PANTHER" id="PTHR43640:SF1">
    <property type="entry name" value="THIOREDOXIN-DEPENDENT PEROXIREDOXIN"/>
    <property type="match status" value="1"/>
</dbReference>
<evidence type="ECO:0000259" key="1">
    <source>
        <dbReference type="Pfam" id="PF00578"/>
    </source>
</evidence>
<dbReference type="InterPro" id="IPR000866">
    <property type="entry name" value="AhpC/TSA"/>
</dbReference>
<protein>
    <submittedName>
        <fullName evidence="2">Redoxin domain-containing protein</fullName>
    </submittedName>
</protein>
<dbReference type="InterPro" id="IPR036249">
    <property type="entry name" value="Thioredoxin-like_sf"/>
</dbReference>
<evidence type="ECO:0000313" key="2">
    <source>
        <dbReference type="EMBL" id="WBA41934.1"/>
    </source>
</evidence>
<dbReference type="Gene3D" id="3.40.30.10">
    <property type="entry name" value="Glutaredoxin"/>
    <property type="match status" value="1"/>
</dbReference>
<dbReference type="SUPFAM" id="SSF52833">
    <property type="entry name" value="Thioredoxin-like"/>
    <property type="match status" value="1"/>
</dbReference>
<dbReference type="RefSeq" id="WP_269559992.1">
    <property type="nucleotide sequence ID" value="NZ_CP114767.1"/>
</dbReference>
<dbReference type="InterPro" id="IPR047262">
    <property type="entry name" value="PRX-like1"/>
</dbReference>
<feature type="domain" description="Alkyl hydroperoxide reductase subunit C/ Thiol specific antioxidant" evidence="1">
    <location>
        <begin position="29"/>
        <end position="111"/>
    </location>
</feature>
<sequence length="175" mass="19102">MPRLLLILLLLLLPPVLWAGGSPPLVATVYVFLADTCPISQNATPTLRALHAAYGPRGVRFVGVFPAPQMRPADVVLFQKQYPLPFLLRLDAGQQLTRRLGARITPEVVVLAPDEATVLYQGRIDDAYARLGQRRTVVQHHELRDALAAIVSRQPVPVPRTEAVGCFVATGLGSR</sequence>
<gene>
    <name evidence="2" type="ORF">O3303_19255</name>
</gene>
<reference evidence="2 3" key="1">
    <citation type="submission" date="2022-12" db="EMBL/GenBank/DDBJ databases">
        <title>Hymenobacter canadensis sp. nov. isolated from lake water of the Cambridge Bay, Canada.</title>
        <authorList>
            <person name="Kim W.H."/>
            <person name="Lee Y.M."/>
        </authorList>
    </citation>
    <scope>NUCLEOTIDE SEQUENCE [LARGE SCALE GENOMIC DNA]</scope>
    <source>
        <strain evidence="2 3">PAMC 29467</strain>
    </source>
</reference>
<dbReference type="Proteomes" id="UP001211005">
    <property type="component" value="Chromosome"/>
</dbReference>
<name>A0ABY7LQQ8_9BACT</name>
<keyword evidence="3" id="KW-1185">Reference proteome</keyword>
<dbReference type="Pfam" id="PF00578">
    <property type="entry name" value="AhpC-TSA"/>
    <property type="match status" value="1"/>
</dbReference>
<accession>A0ABY7LQQ8</accession>
<organism evidence="2 3">
    <name type="scientific">Hymenobacter canadensis</name>
    <dbReference type="NCBI Taxonomy" id="2999067"/>
    <lineage>
        <taxon>Bacteria</taxon>
        <taxon>Pseudomonadati</taxon>
        <taxon>Bacteroidota</taxon>
        <taxon>Cytophagia</taxon>
        <taxon>Cytophagales</taxon>
        <taxon>Hymenobacteraceae</taxon>
        <taxon>Hymenobacter</taxon>
    </lineage>
</organism>
<dbReference type="PANTHER" id="PTHR43640">
    <property type="entry name" value="OS07G0260300 PROTEIN"/>
    <property type="match status" value="1"/>
</dbReference>
<evidence type="ECO:0000313" key="3">
    <source>
        <dbReference type="Proteomes" id="UP001211005"/>
    </source>
</evidence>